<accession>A0ABQ5APG0</accession>
<evidence type="ECO:0000313" key="1">
    <source>
        <dbReference type="EMBL" id="GJT03148.1"/>
    </source>
</evidence>
<keyword evidence="2" id="KW-1185">Reference proteome</keyword>
<sequence length="154" mass="17128">MKSLAVSNSFVKVEELPSKQLQHNLVFSYSLVTQTIQLFKSINMYFAQSSFIPIPVAMAALKSGSKMLDYWREYFRSSNGDIFETIEKAIMCIGCNKVELGVIGNDDQHEQHGDVEVYNGDGVGDLGLFHCDGSHVKHNKATGDNVGPLLLKRQ</sequence>
<dbReference type="EMBL" id="BQNB010012403">
    <property type="protein sequence ID" value="GJT03148.1"/>
    <property type="molecule type" value="Genomic_DNA"/>
</dbReference>
<dbReference type="InterPro" id="IPR042216">
    <property type="entry name" value="MitoNEET_CISD"/>
</dbReference>
<reference evidence="1" key="1">
    <citation type="journal article" date="2022" name="Int. J. Mol. Sci.">
        <title>Draft Genome of Tanacetum Coccineum: Genomic Comparison of Closely Related Tanacetum-Family Plants.</title>
        <authorList>
            <person name="Yamashiro T."/>
            <person name="Shiraishi A."/>
            <person name="Nakayama K."/>
            <person name="Satake H."/>
        </authorList>
    </citation>
    <scope>NUCLEOTIDE SEQUENCE</scope>
</reference>
<organism evidence="1 2">
    <name type="scientific">Tanacetum coccineum</name>
    <dbReference type="NCBI Taxonomy" id="301880"/>
    <lineage>
        <taxon>Eukaryota</taxon>
        <taxon>Viridiplantae</taxon>
        <taxon>Streptophyta</taxon>
        <taxon>Embryophyta</taxon>
        <taxon>Tracheophyta</taxon>
        <taxon>Spermatophyta</taxon>
        <taxon>Magnoliopsida</taxon>
        <taxon>eudicotyledons</taxon>
        <taxon>Gunneridae</taxon>
        <taxon>Pentapetalae</taxon>
        <taxon>asterids</taxon>
        <taxon>campanulids</taxon>
        <taxon>Asterales</taxon>
        <taxon>Asteraceae</taxon>
        <taxon>Asteroideae</taxon>
        <taxon>Anthemideae</taxon>
        <taxon>Anthemidinae</taxon>
        <taxon>Tanacetum</taxon>
    </lineage>
</organism>
<protein>
    <submittedName>
        <fullName evidence="1">Uncharacterized protein</fullName>
    </submittedName>
</protein>
<proteinExistence type="predicted"/>
<evidence type="ECO:0000313" key="2">
    <source>
        <dbReference type="Proteomes" id="UP001151760"/>
    </source>
</evidence>
<gene>
    <name evidence="1" type="ORF">Tco_0824317</name>
</gene>
<dbReference type="Gene3D" id="3.40.5.90">
    <property type="entry name" value="CDGSH iron-sulfur domain, mitoNEET-type"/>
    <property type="match status" value="1"/>
</dbReference>
<comment type="caution">
    <text evidence="1">The sequence shown here is derived from an EMBL/GenBank/DDBJ whole genome shotgun (WGS) entry which is preliminary data.</text>
</comment>
<name>A0ABQ5APG0_9ASTR</name>
<reference evidence="1" key="2">
    <citation type="submission" date="2022-01" db="EMBL/GenBank/DDBJ databases">
        <authorList>
            <person name="Yamashiro T."/>
            <person name="Shiraishi A."/>
            <person name="Satake H."/>
            <person name="Nakayama K."/>
        </authorList>
    </citation>
    <scope>NUCLEOTIDE SEQUENCE</scope>
</reference>
<dbReference type="Proteomes" id="UP001151760">
    <property type="component" value="Unassembled WGS sequence"/>
</dbReference>